<dbReference type="SMART" id="SM01202">
    <property type="entry name" value="FerI"/>
    <property type="match status" value="1"/>
</dbReference>
<keyword evidence="4" id="KW-0677">Repeat</keyword>
<comment type="subcellular location">
    <subcellularLocation>
        <location evidence="1">Membrane</location>
        <topology evidence="1">Single-pass membrane protein</topology>
    </subcellularLocation>
</comment>
<dbReference type="STRING" id="300112.A0A4S2KIX6"/>
<dbReference type="PANTHER" id="PTHR12546:SF60">
    <property type="entry name" value="MISFIRE, ISOFORM F"/>
    <property type="match status" value="1"/>
</dbReference>
<dbReference type="InterPro" id="IPR037725">
    <property type="entry name" value="C2F_Ferlin"/>
</dbReference>
<evidence type="ECO:0000313" key="10">
    <source>
        <dbReference type="EMBL" id="TGZ47638.1"/>
    </source>
</evidence>
<dbReference type="GO" id="GO:0046872">
    <property type="term" value="F:metal ion binding"/>
    <property type="evidence" value="ECO:0007669"/>
    <property type="project" value="UniProtKB-KW"/>
</dbReference>
<dbReference type="InterPro" id="IPR037724">
    <property type="entry name" value="C2E_Ferlin"/>
</dbReference>
<feature type="domain" description="C2" evidence="9">
    <location>
        <begin position="88"/>
        <end position="207"/>
    </location>
</feature>
<dbReference type="SMART" id="SM00239">
    <property type="entry name" value="C2"/>
    <property type="match status" value="3"/>
</dbReference>
<evidence type="ECO:0000313" key="11">
    <source>
        <dbReference type="Proteomes" id="UP000310200"/>
    </source>
</evidence>
<dbReference type="CDD" id="cd04037">
    <property type="entry name" value="C2E_Ferlin"/>
    <property type="match status" value="1"/>
</dbReference>
<comment type="caution">
    <text evidence="10">The sequence shown here is derived from an EMBL/GenBank/DDBJ whole genome shotgun (WGS) entry which is preliminary data.</text>
</comment>
<proteinExistence type="predicted"/>
<dbReference type="EMBL" id="QBLH01002718">
    <property type="protein sequence ID" value="TGZ47638.1"/>
    <property type="molecule type" value="Genomic_DNA"/>
</dbReference>
<organism evidence="10 11">
    <name type="scientific">Temnothorax longispinosus</name>
    <dbReference type="NCBI Taxonomy" id="300112"/>
    <lineage>
        <taxon>Eukaryota</taxon>
        <taxon>Metazoa</taxon>
        <taxon>Ecdysozoa</taxon>
        <taxon>Arthropoda</taxon>
        <taxon>Hexapoda</taxon>
        <taxon>Insecta</taxon>
        <taxon>Pterygota</taxon>
        <taxon>Neoptera</taxon>
        <taxon>Endopterygota</taxon>
        <taxon>Hymenoptera</taxon>
        <taxon>Apocrita</taxon>
        <taxon>Aculeata</taxon>
        <taxon>Formicoidea</taxon>
        <taxon>Formicidae</taxon>
        <taxon>Myrmicinae</taxon>
        <taxon>Temnothorax</taxon>
    </lineage>
</organism>
<evidence type="ECO:0000256" key="7">
    <source>
        <dbReference type="ARBA" id="ARBA00023136"/>
    </source>
</evidence>
<dbReference type="Pfam" id="PF08151">
    <property type="entry name" value="FerI"/>
    <property type="match status" value="1"/>
</dbReference>
<dbReference type="SMART" id="SM01201">
    <property type="entry name" value="FerB"/>
    <property type="match status" value="1"/>
</dbReference>
<dbReference type="InterPro" id="IPR037721">
    <property type="entry name" value="Ferlin"/>
</dbReference>
<dbReference type="Pfam" id="PF22901">
    <property type="entry name" value="dsrm_Ferlin"/>
    <property type="match status" value="1"/>
</dbReference>
<dbReference type="Pfam" id="PF16165">
    <property type="entry name" value="Ferlin_C"/>
    <property type="match status" value="1"/>
</dbReference>
<dbReference type="Pfam" id="PF00168">
    <property type="entry name" value="C2"/>
    <property type="match status" value="4"/>
</dbReference>
<keyword evidence="7 8" id="KW-0472">Membrane</keyword>
<dbReference type="GO" id="GO:0007009">
    <property type="term" value="P:plasma membrane organization"/>
    <property type="evidence" value="ECO:0007669"/>
    <property type="project" value="TreeGrafter"/>
</dbReference>
<keyword evidence="5" id="KW-0106">Calcium</keyword>
<reference evidence="10 11" key="1">
    <citation type="journal article" date="2019" name="Philos. Trans. R. Soc. Lond., B, Biol. Sci.">
        <title>Ant behaviour and brain gene expression of defending hosts depend on the ecological success of the intruding social parasite.</title>
        <authorList>
            <person name="Kaur R."/>
            <person name="Stoldt M."/>
            <person name="Jongepier E."/>
            <person name="Feldmeyer B."/>
            <person name="Menzel F."/>
            <person name="Bornberg-Bauer E."/>
            <person name="Foitzik S."/>
        </authorList>
    </citation>
    <scope>NUCLEOTIDE SEQUENCE [LARGE SCALE GENOMIC DNA]</scope>
    <source>
        <tissue evidence="10">Whole body</tissue>
    </source>
</reference>
<keyword evidence="3" id="KW-0479">Metal-binding</keyword>
<dbReference type="PROSITE" id="PS50004">
    <property type="entry name" value="C2"/>
    <property type="match status" value="3"/>
</dbReference>
<feature type="domain" description="C2" evidence="9">
    <location>
        <begin position="248"/>
        <end position="373"/>
    </location>
</feature>
<name>A0A4S2KIX6_9HYME</name>
<protein>
    <submittedName>
        <fullName evidence="10">Otoferlin</fullName>
    </submittedName>
</protein>
<evidence type="ECO:0000256" key="3">
    <source>
        <dbReference type="ARBA" id="ARBA00022723"/>
    </source>
</evidence>
<evidence type="ECO:0000256" key="1">
    <source>
        <dbReference type="ARBA" id="ARBA00004167"/>
    </source>
</evidence>
<dbReference type="InterPro" id="IPR000008">
    <property type="entry name" value="C2_dom"/>
</dbReference>
<dbReference type="Proteomes" id="UP000310200">
    <property type="component" value="Unassembled WGS sequence"/>
</dbReference>
<keyword evidence="11" id="KW-1185">Reference proteome</keyword>
<evidence type="ECO:0000256" key="5">
    <source>
        <dbReference type="ARBA" id="ARBA00022837"/>
    </source>
</evidence>
<feature type="transmembrane region" description="Helical" evidence="8">
    <location>
        <begin position="1478"/>
        <end position="1505"/>
    </location>
</feature>
<dbReference type="InterPro" id="IPR035892">
    <property type="entry name" value="C2_domain_sf"/>
</dbReference>
<dbReference type="Pfam" id="PF08150">
    <property type="entry name" value="FerB"/>
    <property type="match status" value="1"/>
</dbReference>
<evidence type="ECO:0000256" key="2">
    <source>
        <dbReference type="ARBA" id="ARBA00022692"/>
    </source>
</evidence>
<feature type="domain" description="C2" evidence="9">
    <location>
        <begin position="1234"/>
        <end position="1380"/>
    </location>
</feature>
<accession>A0A4S2KIX6</accession>
<dbReference type="CDD" id="cd08374">
    <property type="entry name" value="C2F_Ferlin"/>
    <property type="match status" value="1"/>
</dbReference>
<evidence type="ECO:0000256" key="6">
    <source>
        <dbReference type="ARBA" id="ARBA00022989"/>
    </source>
</evidence>
<gene>
    <name evidence="10" type="ORF">DBV15_03691</name>
</gene>
<dbReference type="GO" id="GO:0016020">
    <property type="term" value="C:membrane"/>
    <property type="evidence" value="ECO:0007669"/>
    <property type="project" value="UniProtKB-SubCell"/>
</dbReference>
<evidence type="ECO:0000256" key="4">
    <source>
        <dbReference type="ARBA" id="ARBA00022737"/>
    </source>
</evidence>
<dbReference type="PANTHER" id="PTHR12546">
    <property type="entry name" value="FER-1-LIKE"/>
    <property type="match status" value="1"/>
</dbReference>
<dbReference type="InterPro" id="IPR032362">
    <property type="entry name" value="Ferlin_C"/>
</dbReference>
<keyword evidence="6 8" id="KW-1133">Transmembrane helix</keyword>
<evidence type="ECO:0000256" key="8">
    <source>
        <dbReference type="SAM" id="Phobius"/>
    </source>
</evidence>
<dbReference type="InterPro" id="IPR055072">
    <property type="entry name" value="Ferlin_DSRM"/>
</dbReference>
<dbReference type="Gene3D" id="2.60.40.150">
    <property type="entry name" value="C2 domain"/>
    <property type="match status" value="3"/>
</dbReference>
<dbReference type="InterPro" id="IPR012561">
    <property type="entry name" value="Ferlin_B-domain"/>
</dbReference>
<evidence type="ECO:0000259" key="9">
    <source>
        <dbReference type="PROSITE" id="PS50004"/>
    </source>
</evidence>
<dbReference type="InterPro" id="IPR012968">
    <property type="entry name" value="FerIin_dom"/>
</dbReference>
<sequence length="1514" mass="175728">MTITTAFRLLSEREISTLSASDLILQNPRKELHSDHIRTAEQVSDSKKWQAMELLIKLKRISSSVQKQTNSKLNKCKSHLACGQYQRSILRPTMPFKKFRPKFSIYQVCVTILEVKHLPQNANPMVVVKVGNRKRKTVIRERTDNPIYNEYFVFDFTCSLENLLNTGITIAVYLRNFLRRLKFHGSISFEVATVWEQPDRQYYHKWAVLTDPKDLTAGPKGYVKCNITVNVKDEKVRVHPETLDEDDIEGNLLLPIGGERLPFRQRARYIFIVYRADGLPDMSSLCRKTDFENVNPYVQISFAGMKGSTSEAWQTYSPKFYEAIIFKKMFPVLRHRVRITIKHRIDSCRTCIVAVHILDTTKISNSGEYGFLPTYGPSFIHFYGSGSVEKNGCSGKCLTAMPLYRGRVLLSLKTEMDDPEASPGIGVETVPVFPIIEEIRLEKLEALMVMENPIAFEAYNETIRTLKAHCTRYLHALDIGRYENEGGTTQLDRHRVSLCRKNVEDILKRIKINGELPNNNYMRIAMIHAYQYLRKLRNLCDDPQHGLPDVFVWMIAGSKRVAYSRLSAEQIIYSEEATEMGGKCGRRVNLFPRNPDDEREPVEYSACKIEVFLWLGNARYAAACWSAIPPGYEIDHGRYVDTFPKYIEYNQSSTIRQSLDPFWDQTLIFPPIILHGTKEYIKILPPEVVLQAFQQDLCGTREFCGRCIAVPLVKLVTETYSPPDFPPKLEWYKFESQKDCTGSVLAAFELIETENKEMSDVPMNMSAEDKIYSIPLDIRPKMTSYRLEVIFWGVRDMRKIKYMPVRKPRIIVECAGVHVKSEVMKNARRFSNFEEPHIMVELEMPELDIYYPSITIKAYDSRGFGCFKYAGICIIPNIHVFLEQLITEEDYDVQIYESKFMQKFRLTKRQTAIVLPLPIDYSPSKEESKGLIAYKRMAATDVHSKLKRLLVITKRILKFKFLTKRKKVEIYKESDDETLDWWNKYFASLQEERNRELGITIAFRRKPVATFKCSDTEIRSIPRSWRRSRNSRGFKTDSVLSNCGVEEKVKLPSTLEIITLANSSVFEIEASFPQDYMLEIQVWDFDATTADDLIGVTRIDIENRFYSRHRALCGIASAYSTVGYNAWRDREKPTQILEFLCRKNNLPPPEYGEREIKIGKQSFPFHAVIEREDEVDKEECMALSVLHHWQDFPICGCALVPEHVERRPLFNVKRPGLEQGKLEIWIDMFRIGQLPPKPAVNITPPTSEEYEIRIIVWNTEDVPLTESQFLTGEKCSDIYVKGWIQYEDYQKTDIHYNSLTGEGNFNWRFVFRVVYSKGENVMIVRRRMSVFAKNEIEEKLPCKLRLQVWDNDHFSSDDFIGELTLDLSKMPRGSANSKNCTLKLLEPQLPTINLFKVSRTRAWWPFARTIDAGRYIQAGKIELEMSVLKAVDADNQPAGRGRDPPQNLPSPRRPDTSFSWFHNPWRAFCFVVCRYYKWRILCCFTCTLFVLLVACGIYAFPGYFVKRLLDNIRK</sequence>
<keyword evidence="2 8" id="KW-0812">Transmembrane</keyword>
<dbReference type="SUPFAM" id="SSF49562">
    <property type="entry name" value="C2 domain (Calcium/lipid-binding domain, CaLB)"/>
    <property type="match status" value="6"/>
</dbReference>